<sequence length="89" mass="9420">MTPEALWAQASWTEGYCHRCGGESVVADTGEETGPWGERSTLYACPICYFAIWQILWGHPILDHSPGAGLGAGSRATTTVAGLTSVPLP</sequence>
<gene>
    <name evidence="1" type="ORF">ADK38_10465</name>
</gene>
<evidence type="ECO:0000313" key="2">
    <source>
        <dbReference type="Proteomes" id="UP000037020"/>
    </source>
</evidence>
<comment type="caution">
    <text evidence="1">The sequence shown here is derived from an EMBL/GenBank/DDBJ whole genome shotgun (WGS) entry which is preliminary data.</text>
</comment>
<proteinExistence type="predicted"/>
<name>A0ABR5J9J9_9ACTN</name>
<dbReference type="Proteomes" id="UP000037020">
    <property type="component" value="Unassembled WGS sequence"/>
</dbReference>
<keyword evidence="2" id="KW-1185">Reference proteome</keyword>
<dbReference type="RefSeq" id="WP_030881114.1">
    <property type="nucleotide sequence ID" value="NZ_JBIRHZ010000009.1"/>
</dbReference>
<protein>
    <submittedName>
        <fullName evidence="1">Uncharacterized protein</fullName>
    </submittedName>
</protein>
<accession>A0ABR5J9J9</accession>
<organism evidence="1 2">
    <name type="scientific">Streptomyces varsoviensis</name>
    <dbReference type="NCBI Taxonomy" id="67373"/>
    <lineage>
        <taxon>Bacteria</taxon>
        <taxon>Bacillati</taxon>
        <taxon>Actinomycetota</taxon>
        <taxon>Actinomycetes</taxon>
        <taxon>Kitasatosporales</taxon>
        <taxon>Streptomycetaceae</taxon>
        <taxon>Streptomyces</taxon>
    </lineage>
</organism>
<dbReference type="EMBL" id="LGUT01000881">
    <property type="protein sequence ID" value="KOG90124.1"/>
    <property type="molecule type" value="Genomic_DNA"/>
</dbReference>
<reference evidence="1 2" key="1">
    <citation type="submission" date="2015-07" db="EMBL/GenBank/DDBJ databases">
        <authorList>
            <person name="Ju K.-S."/>
            <person name="Doroghazi J.R."/>
            <person name="Metcalf W.W."/>
        </authorList>
    </citation>
    <scope>NUCLEOTIDE SEQUENCE [LARGE SCALE GENOMIC DNA]</scope>
    <source>
        <strain evidence="1 2">NRRL B-3589</strain>
    </source>
</reference>
<evidence type="ECO:0000313" key="1">
    <source>
        <dbReference type="EMBL" id="KOG90124.1"/>
    </source>
</evidence>